<dbReference type="STRING" id="1121457.SAMN02745161_0890"/>
<dbReference type="FunFam" id="3.40.50.300:FF:000006">
    <property type="entry name" value="DNA-binding transcriptional regulator NtrC"/>
    <property type="match status" value="1"/>
</dbReference>
<keyword evidence="1" id="KW-0547">Nucleotide-binding</keyword>
<dbReference type="Gene3D" id="1.10.10.60">
    <property type="entry name" value="Homeodomain-like"/>
    <property type="match status" value="1"/>
</dbReference>
<dbReference type="SMART" id="SM00448">
    <property type="entry name" value="REC"/>
    <property type="match status" value="1"/>
</dbReference>
<feature type="domain" description="Response regulatory" evidence="5">
    <location>
        <begin position="3"/>
        <end position="117"/>
    </location>
</feature>
<dbReference type="Gene3D" id="1.10.8.60">
    <property type="match status" value="1"/>
</dbReference>
<evidence type="ECO:0000313" key="6">
    <source>
        <dbReference type="EMBL" id="SIN80755.1"/>
    </source>
</evidence>
<dbReference type="Proteomes" id="UP000184694">
    <property type="component" value="Unassembled WGS sequence"/>
</dbReference>
<dbReference type="GO" id="GO:0000160">
    <property type="term" value="P:phosphorelay signal transduction system"/>
    <property type="evidence" value="ECO:0007669"/>
    <property type="project" value="InterPro"/>
</dbReference>
<dbReference type="InterPro" id="IPR009057">
    <property type="entry name" value="Homeodomain-like_sf"/>
</dbReference>
<organism evidence="6 7">
    <name type="scientific">Halodesulfovibrio marinisediminis DSM 17456</name>
    <dbReference type="NCBI Taxonomy" id="1121457"/>
    <lineage>
        <taxon>Bacteria</taxon>
        <taxon>Pseudomonadati</taxon>
        <taxon>Thermodesulfobacteriota</taxon>
        <taxon>Desulfovibrionia</taxon>
        <taxon>Desulfovibrionales</taxon>
        <taxon>Desulfovibrionaceae</taxon>
        <taxon>Halodesulfovibrio</taxon>
    </lineage>
</organism>
<dbReference type="InterPro" id="IPR003593">
    <property type="entry name" value="AAA+_ATPase"/>
</dbReference>
<dbReference type="EMBL" id="FSRG01000003">
    <property type="protein sequence ID" value="SIN80755.1"/>
    <property type="molecule type" value="Genomic_DNA"/>
</dbReference>
<gene>
    <name evidence="6" type="ORF">SAMN02745161_0890</name>
</gene>
<dbReference type="InterPro" id="IPR025943">
    <property type="entry name" value="Sigma_54_int_dom_ATP-bd_2"/>
</dbReference>
<dbReference type="PROSITE" id="PS00675">
    <property type="entry name" value="SIGMA54_INTERACT_1"/>
    <property type="match status" value="1"/>
</dbReference>
<dbReference type="Pfam" id="PF00158">
    <property type="entry name" value="Sigma54_activat"/>
    <property type="match status" value="1"/>
</dbReference>
<evidence type="ECO:0000256" key="1">
    <source>
        <dbReference type="ARBA" id="ARBA00022741"/>
    </source>
</evidence>
<dbReference type="Pfam" id="PF25601">
    <property type="entry name" value="AAA_lid_14"/>
    <property type="match status" value="1"/>
</dbReference>
<evidence type="ECO:0000259" key="4">
    <source>
        <dbReference type="PROSITE" id="PS50045"/>
    </source>
</evidence>
<dbReference type="SUPFAM" id="SSF46689">
    <property type="entry name" value="Homeodomain-like"/>
    <property type="match status" value="1"/>
</dbReference>
<name>A0A1N6ECI8_9BACT</name>
<evidence type="ECO:0000256" key="2">
    <source>
        <dbReference type="ARBA" id="ARBA00022840"/>
    </source>
</evidence>
<keyword evidence="2" id="KW-0067">ATP-binding</keyword>
<dbReference type="GO" id="GO:0006355">
    <property type="term" value="P:regulation of DNA-templated transcription"/>
    <property type="evidence" value="ECO:0007669"/>
    <property type="project" value="InterPro"/>
</dbReference>
<dbReference type="Gene3D" id="3.40.50.300">
    <property type="entry name" value="P-loop containing nucleotide triphosphate hydrolases"/>
    <property type="match status" value="1"/>
</dbReference>
<dbReference type="RefSeq" id="WP_074215720.1">
    <property type="nucleotide sequence ID" value="NZ_FSRG01000003.1"/>
</dbReference>
<evidence type="ECO:0000313" key="7">
    <source>
        <dbReference type="Proteomes" id="UP000184694"/>
    </source>
</evidence>
<dbReference type="InterPro" id="IPR027417">
    <property type="entry name" value="P-loop_NTPase"/>
</dbReference>
<evidence type="ECO:0000259" key="5">
    <source>
        <dbReference type="PROSITE" id="PS50110"/>
    </source>
</evidence>
<feature type="domain" description="Sigma-54 factor interaction" evidence="4">
    <location>
        <begin position="138"/>
        <end position="367"/>
    </location>
</feature>
<reference evidence="7" key="1">
    <citation type="submission" date="2016-11" db="EMBL/GenBank/DDBJ databases">
        <authorList>
            <person name="Varghese N."/>
            <person name="Submissions S."/>
        </authorList>
    </citation>
    <scope>NUCLEOTIDE SEQUENCE [LARGE SCALE GENOMIC DNA]</scope>
    <source>
        <strain evidence="7">DSM 17456</strain>
    </source>
</reference>
<dbReference type="OrthoDB" id="9763792at2"/>
<evidence type="ECO:0000256" key="3">
    <source>
        <dbReference type="PROSITE-ProRule" id="PRU00169"/>
    </source>
</evidence>
<sequence>MAHVLIVDDDIPTCQFLSELILTIGHTAEVAHSLTDGIEKGLAANFDVVFLDVKLPDGSGLDLLPRLRDLSLPPEVVIMTGQGDPGGVELAIRNGAWDYLQKPLSPKKFLLPLKRVLQYRDNLAASANGAKELNRSGIVGSSFAVKSALRKMRKAAQSDAAVLLTGETGTGKELFARALHENSSRANSCFITVDCAAIPDNLIESTLFGHVRGAFTGAEKASNGLVREADGGTLFLDEIGELPLESQRKFLRVLQEKCFRPVGGKDEVYSNFRLVAATNRSLDSMVEDGRFRRDLLYRLQTMTLSLPPLRERKEDISELVDFFNKKIAARYNCKPKRVASELVDMLCLYEWTGNVRELYNSIESAFVAAIQEPDLFPRHLPERIRMAVLQSKFSSIEQVDDYLSASAEDRSLRSSASIKEPLPYKEFKQEALAALEKQYLQDVMQYAHWDIRAACQVTGLGRSRLYSLLKKNEISR</sequence>
<dbReference type="AlphaFoldDB" id="A0A1N6ECI8"/>
<dbReference type="GO" id="GO:0005524">
    <property type="term" value="F:ATP binding"/>
    <property type="evidence" value="ECO:0007669"/>
    <property type="project" value="UniProtKB-KW"/>
</dbReference>
<dbReference type="InterPro" id="IPR011006">
    <property type="entry name" value="CheY-like_superfamily"/>
</dbReference>
<dbReference type="CDD" id="cd00009">
    <property type="entry name" value="AAA"/>
    <property type="match status" value="1"/>
</dbReference>
<dbReference type="Gene3D" id="3.40.50.2300">
    <property type="match status" value="1"/>
</dbReference>
<dbReference type="PANTHER" id="PTHR32071:SF113">
    <property type="entry name" value="ALGINATE BIOSYNTHESIS TRANSCRIPTIONAL REGULATORY PROTEIN ALGB"/>
    <property type="match status" value="1"/>
</dbReference>
<dbReference type="PROSITE" id="PS50045">
    <property type="entry name" value="SIGMA54_INTERACT_4"/>
    <property type="match status" value="1"/>
</dbReference>
<dbReference type="CDD" id="cd00156">
    <property type="entry name" value="REC"/>
    <property type="match status" value="1"/>
</dbReference>
<proteinExistence type="predicted"/>
<dbReference type="InterPro" id="IPR001789">
    <property type="entry name" value="Sig_transdc_resp-reg_receiver"/>
</dbReference>
<dbReference type="PANTHER" id="PTHR32071">
    <property type="entry name" value="TRANSCRIPTIONAL REGULATORY PROTEIN"/>
    <property type="match status" value="1"/>
</dbReference>
<dbReference type="InterPro" id="IPR002078">
    <property type="entry name" value="Sigma_54_int"/>
</dbReference>
<accession>A0A1N6ECI8</accession>
<dbReference type="InterPro" id="IPR058031">
    <property type="entry name" value="AAA_lid_NorR"/>
</dbReference>
<feature type="modified residue" description="4-aspartylphosphate" evidence="3">
    <location>
        <position position="52"/>
    </location>
</feature>
<dbReference type="InterPro" id="IPR025662">
    <property type="entry name" value="Sigma_54_int_dom_ATP-bd_1"/>
</dbReference>
<dbReference type="PROSITE" id="PS50110">
    <property type="entry name" value="RESPONSE_REGULATORY"/>
    <property type="match status" value="1"/>
</dbReference>
<dbReference type="SUPFAM" id="SSF52540">
    <property type="entry name" value="P-loop containing nucleoside triphosphate hydrolases"/>
    <property type="match status" value="1"/>
</dbReference>
<protein>
    <submittedName>
        <fullName evidence="6">Two-component system, NtrC family, response regulator</fullName>
    </submittedName>
</protein>
<keyword evidence="3" id="KW-0597">Phosphoprotein</keyword>
<dbReference type="SUPFAM" id="SSF52172">
    <property type="entry name" value="CheY-like"/>
    <property type="match status" value="1"/>
</dbReference>
<dbReference type="SMART" id="SM00382">
    <property type="entry name" value="AAA"/>
    <property type="match status" value="1"/>
</dbReference>
<dbReference type="PROSITE" id="PS00676">
    <property type="entry name" value="SIGMA54_INTERACT_2"/>
    <property type="match status" value="1"/>
</dbReference>
<keyword evidence="7" id="KW-1185">Reference proteome</keyword>
<dbReference type="Pfam" id="PF00072">
    <property type="entry name" value="Response_reg"/>
    <property type="match status" value="1"/>
</dbReference>